<keyword evidence="3" id="KW-1185">Reference proteome</keyword>
<comment type="caution">
    <text evidence="2">The sequence shown here is derived from an EMBL/GenBank/DDBJ whole genome shotgun (WGS) entry which is preliminary data.</text>
</comment>
<dbReference type="Proteomes" id="UP001194746">
    <property type="component" value="Unassembled WGS sequence"/>
</dbReference>
<evidence type="ECO:0000256" key="1">
    <source>
        <dbReference type="SAM" id="MobiDB-lite"/>
    </source>
</evidence>
<reference evidence="2" key="2">
    <citation type="submission" date="2020-02" db="EMBL/GenBank/DDBJ databases">
        <authorList>
            <person name="Gilchrist C.L.M."/>
            <person name="Chooi Y.-H."/>
        </authorList>
    </citation>
    <scope>NUCLEOTIDE SEQUENCE</scope>
    <source>
        <strain evidence="2">MST-FP2251</strain>
    </source>
</reference>
<feature type="compositionally biased region" description="Polar residues" evidence="1">
    <location>
        <begin position="30"/>
        <end position="43"/>
    </location>
</feature>
<proteinExistence type="predicted"/>
<evidence type="ECO:0000313" key="3">
    <source>
        <dbReference type="Proteomes" id="UP001194746"/>
    </source>
</evidence>
<sequence length="129" mass="14212">MRSRTDTFTLVDNKGLNKVPSLARQERSQSRTMNHSLGGTRQSFRGLVKRKRGMSFDEFLAVAASKASCHSVAGVSMRRILSVVNSVHSSPLLDKVLNTPCKHSPGADWDDESLDDTIDRLPLLSSATR</sequence>
<dbReference type="EMBL" id="VCAU01000166">
    <property type="protein sequence ID" value="KAF9883422.1"/>
    <property type="molecule type" value="Genomic_DNA"/>
</dbReference>
<protein>
    <submittedName>
        <fullName evidence="2">Uncharacterized protein</fullName>
    </submittedName>
</protein>
<gene>
    <name evidence="2" type="ORF">FE257_003505</name>
</gene>
<reference evidence="2" key="1">
    <citation type="journal article" date="2019" name="Beilstein J. Org. Chem.">
        <title>Nanangenines: drimane sesquiterpenoids as the dominant metabolite cohort of a novel Australian fungus, Aspergillus nanangensis.</title>
        <authorList>
            <person name="Lacey H.J."/>
            <person name="Gilchrist C.L.M."/>
            <person name="Crombie A."/>
            <person name="Kalaitzis J.A."/>
            <person name="Vuong D."/>
            <person name="Rutledge P.J."/>
            <person name="Turner P."/>
            <person name="Pitt J.I."/>
            <person name="Lacey E."/>
            <person name="Chooi Y.H."/>
            <person name="Piggott A.M."/>
        </authorList>
    </citation>
    <scope>NUCLEOTIDE SEQUENCE</scope>
    <source>
        <strain evidence="2">MST-FP2251</strain>
    </source>
</reference>
<evidence type="ECO:0000313" key="2">
    <source>
        <dbReference type="EMBL" id="KAF9883422.1"/>
    </source>
</evidence>
<feature type="region of interest" description="Disordered" evidence="1">
    <location>
        <begin position="25"/>
        <end position="44"/>
    </location>
</feature>
<organism evidence="2 3">
    <name type="scientific">Aspergillus nanangensis</name>
    <dbReference type="NCBI Taxonomy" id="2582783"/>
    <lineage>
        <taxon>Eukaryota</taxon>
        <taxon>Fungi</taxon>
        <taxon>Dikarya</taxon>
        <taxon>Ascomycota</taxon>
        <taxon>Pezizomycotina</taxon>
        <taxon>Eurotiomycetes</taxon>
        <taxon>Eurotiomycetidae</taxon>
        <taxon>Eurotiales</taxon>
        <taxon>Aspergillaceae</taxon>
        <taxon>Aspergillus</taxon>
        <taxon>Aspergillus subgen. Circumdati</taxon>
    </lineage>
</organism>
<accession>A0AAD4GNG5</accession>
<name>A0AAD4GNG5_ASPNN</name>
<dbReference type="AlphaFoldDB" id="A0AAD4GNG5"/>